<feature type="compositionally biased region" description="Basic and acidic residues" evidence="1">
    <location>
        <begin position="119"/>
        <end position="132"/>
    </location>
</feature>
<keyword evidence="3" id="KW-1185">Reference proteome</keyword>
<dbReference type="AlphaFoldDB" id="E2AFA8"/>
<gene>
    <name evidence="2" type="ORF">EAG_09701</name>
</gene>
<evidence type="ECO:0000256" key="1">
    <source>
        <dbReference type="SAM" id="MobiDB-lite"/>
    </source>
</evidence>
<evidence type="ECO:0000313" key="3">
    <source>
        <dbReference type="Proteomes" id="UP000000311"/>
    </source>
</evidence>
<organism evidence="3">
    <name type="scientific">Camponotus floridanus</name>
    <name type="common">Florida carpenter ant</name>
    <dbReference type="NCBI Taxonomy" id="104421"/>
    <lineage>
        <taxon>Eukaryota</taxon>
        <taxon>Metazoa</taxon>
        <taxon>Ecdysozoa</taxon>
        <taxon>Arthropoda</taxon>
        <taxon>Hexapoda</taxon>
        <taxon>Insecta</taxon>
        <taxon>Pterygota</taxon>
        <taxon>Neoptera</taxon>
        <taxon>Endopterygota</taxon>
        <taxon>Hymenoptera</taxon>
        <taxon>Apocrita</taxon>
        <taxon>Aculeata</taxon>
        <taxon>Formicoidea</taxon>
        <taxon>Formicidae</taxon>
        <taxon>Formicinae</taxon>
        <taxon>Camponotus</taxon>
    </lineage>
</organism>
<feature type="compositionally biased region" description="Basic and acidic residues" evidence="1">
    <location>
        <begin position="85"/>
        <end position="101"/>
    </location>
</feature>
<reference evidence="2 3" key="1">
    <citation type="journal article" date="2010" name="Science">
        <title>Genomic comparison of the ants Camponotus floridanus and Harpegnathos saltator.</title>
        <authorList>
            <person name="Bonasio R."/>
            <person name="Zhang G."/>
            <person name="Ye C."/>
            <person name="Mutti N.S."/>
            <person name="Fang X."/>
            <person name="Qin N."/>
            <person name="Donahue G."/>
            <person name="Yang P."/>
            <person name="Li Q."/>
            <person name="Li C."/>
            <person name="Zhang P."/>
            <person name="Huang Z."/>
            <person name="Berger S.L."/>
            <person name="Reinberg D."/>
            <person name="Wang J."/>
            <person name="Liebig J."/>
        </authorList>
    </citation>
    <scope>NUCLEOTIDE SEQUENCE [LARGE SCALE GENOMIC DNA]</scope>
    <source>
        <strain evidence="3">C129</strain>
    </source>
</reference>
<sequence length="337" mass="39814">MNEDTDEDEYDVNISGYCWNFVLAPENVESDKENGKEKTEKNVKAVKRMKKVKENVEAAQETEKMTTNTEVIKKVRKVSKKTKADKKINEMSKDMENKKYEEDEEDDVYENYQVGKNIEATKETEKRSENTNVDKKIEEICEKQDKIISILENMSKQETTTHKYEKDFKVGKNIEATKETEKRSENTNVDKKIEEISEKQNKKIEGITEKQDKIISILENMRKQEATTHKCDKDFKAGEITTADKEEENNIAAKEIENINKRIEKIENKITKVNKKLKKIIKEDKKNKEYEKRQSSNKDERRRTQRLNRGWRCYKCNKRLESTVNYDEHAQSIQQAK</sequence>
<evidence type="ECO:0000313" key="2">
    <source>
        <dbReference type="EMBL" id="EFN67884.1"/>
    </source>
</evidence>
<dbReference type="InParanoid" id="E2AFA8"/>
<feature type="region of interest" description="Disordered" evidence="1">
    <location>
        <begin position="281"/>
        <end position="305"/>
    </location>
</feature>
<proteinExistence type="predicted"/>
<feature type="region of interest" description="Disordered" evidence="1">
    <location>
        <begin position="83"/>
        <end position="132"/>
    </location>
</feature>
<accession>E2AFA8</accession>
<feature type="compositionally biased region" description="Basic and acidic residues" evidence="1">
    <location>
        <begin position="281"/>
        <end position="302"/>
    </location>
</feature>
<protein>
    <submittedName>
        <fullName evidence="2">Uncharacterized protein</fullName>
    </submittedName>
</protein>
<name>E2AFA8_CAMFO</name>
<dbReference type="Proteomes" id="UP000000311">
    <property type="component" value="Unassembled WGS sequence"/>
</dbReference>
<dbReference type="EMBL" id="GL439090">
    <property type="protein sequence ID" value="EFN67884.1"/>
    <property type="molecule type" value="Genomic_DNA"/>
</dbReference>